<evidence type="ECO:0000256" key="2">
    <source>
        <dbReference type="ARBA" id="ARBA00022980"/>
    </source>
</evidence>
<dbReference type="AlphaFoldDB" id="A0A8H5BCI2"/>
<feature type="domain" description="Large ribosomal subunit protein uL11 C-terminal" evidence="6">
    <location>
        <begin position="74"/>
        <end position="143"/>
    </location>
</feature>
<keyword evidence="5" id="KW-0472">Membrane</keyword>
<dbReference type="FunFam" id="1.10.10.250:FF:000002">
    <property type="entry name" value="60S ribosomal protein L12"/>
    <property type="match status" value="1"/>
</dbReference>
<dbReference type="InterPro" id="IPR020785">
    <property type="entry name" value="Ribosomal_uL11_CS"/>
</dbReference>
<dbReference type="InterPro" id="IPR036796">
    <property type="entry name" value="Ribosomal_uL11_N_sf"/>
</dbReference>
<dbReference type="Gene3D" id="3.30.1550.10">
    <property type="entry name" value="Ribosomal protein L11/L12, N-terminal domain"/>
    <property type="match status" value="1"/>
</dbReference>
<reference evidence="8 9" key="1">
    <citation type="journal article" date="2020" name="ISME J.">
        <title>Uncovering the hidden diversity of litter-decomposition mechanisms in mushroom-forming fungi.</title>
        <authorList>
            <person name="Floudas D."/>
            <person name="Bentzer J."/>
            <person name="Ahren D."/>
            <person name="Johansson T."/>
            <person name="Persson P."/>
            <person name="Tunlid A."/>
        </authorList>
    </citation>
    <scope>NUCLEOTIDE SEQUENCE [LARGE SCALE GENOMIC DNA]</scope>
    <source>
        <strain evidence="8 9">CBS 101986</strain>
    </source>
</reference>
<dbReference type="GO" id="GO:0070180">
    <property type="term" value="F:large ribosomal subunit rRNA binding"/>
    <property type="evidence" value="ECO:0007669"/>
    <property type="project" value="TreeGrafter"/>
</dbReference>
<dbReference type="PANTHER" id="PTHR11661:SF2">
    <property type="entry name" value="LARGE RIBOSOMAL SUBUNIT PROTEIN UL11"/>
    <property type="match status" value="1"/>
</dbReference>
<comment type="similarity">
    <text evidence="1 4">Belongs to the universal ribosomal protein uL11 family.</text>
</comment>
<dbReference type="InterPro" id="IPR020783">
    <property type="entry name" value="Ribosomal_uL11_C"/>
</dbReference>
<dbReference type="Pfam" id="PF03946">
    <property type="entry name" value="Ribosomal_L11_N"/>
    <property type="match status" value="1"/>
</dbReference>
<dbReference type="InterPro" id="IPR000911">
    <property type="entry name" value="Ribosomal_uL11"/>
</dbReference>
<evidence type="ECO:0000259" key="7">
    <source>
        <dbReference type="Pfam" id="PF03946"/>
    </source>
</evidence>
<dbReference type="GO" id="GO:0022625">
    <property type="term" value="C:cytosolic large ribosomal subunit"/>
    <property type="evidence" value="ECO:0007669"/>
    <property type="project" value="TreeGrafter"/>
</dbReference>
<dbReference type="SUPFAM" id="SSF54747">
    <property type="entry name" value="Ribosomal L11/L12e N-terminal domain"/>
    <property type="match status" value="1"/>
</dbReference>
<evidence type="ECO:0000256" key="4">
    <source>
        <dbReference type="RuleBase" id="RU003978"/>
    </source>
</evidence>
<dbReference type="GO" id="GO:0000027">
    <property type="term" value="P:ribosomal large subunit assembly"/>
    <property type="evidence" value="ECO:0007669"/>
    <property type="project" value="UniProtKB-ARBA"/>
</dbReference>
<dbReference type="Gene3D" id="1.10.10.250">
    <property type="entry name" value="Ribosomal protein L11, C-terminal domain"/>
    <property type="match status" value="1"/>
</dbReference>
<evidence type="ECO:0000313" key="9">
    <source>
        <dbReference type="Proteomes" id="UP000567179"/>
    </source>
</evidence>
<dbReference type="PANTHER" id="PTHR11661">
    <property type="entry name" value="60S RIBOSOMAL PROTEIN L12"/>
    <property type="match status" value="1"/>
</dbReference>
<evidence type="ECO:0000313" key="8">
    <source>
        <dbReference type="EMBL" id="KAF5320747.1"/>
    </source>
</evidence>
<keyword evidence="9" id="KW-1185">Reference proteome</keyword>
<feature type="transmembrane region" description="Helical" evidence="5">
    <location>
        <begin position="228"/>
        <end position="250"/>
    </location>
</feature>
<evidence type="ECO:0000256" key="1">
    <source>
        <dbReference type="ARBA" id="ARBA00010537"/>
    </source>
</evidence>
<dbReference type="InterPro" id="IPR036769">
    <property type="entry name" value="Ribosomal_uL11_C_sf"/>
</dbReference>
<gene>
    <name evidence="8" type="ORF">D9619_001512</name>
</gene>
<comment type="caution">
    <text evidence="8">The sequence shown here is derived from an EMBL/GenBank/DDBJ whole genome shotgun (WGS) entry which is preliminary data.</text>
</comment>
<keyword evidence="5" id="KW-0812">Transmembrane</keyword>
<dbReference type="CDD" id="cd00349">
    <property type="entry name" value="Ribosomal_L11"/>
    <property type="match status" value="1"/>
</dbReference>
<sequence>MAPKMDPNEIKIIYLRATGGEVGASSALAPKIGPLGLSPKKVGEDIAKATSAWKGLRVTVQLTIQNRQAAVSVVPSASSLVIKALKEPPRDRKKEKNIKHSGNVTLDEIFDIARIMKTKSLAKELSGCVKEILGTAQSIGCTVDGQPPHDVIDGINSGDVERLSEGKAHKPLFSSTLKFRDSHKFSMLSLTRTSRVYLPSALKHTRSYRPSLPRYDHPHSRSFVKKTLGYGALAGVAGGCVVLLGAYGYYHTSGIKRAVDTVRPAIAALKNSGSQLGQSRPVEAMRYLRQAAKTYVSYYPGAGYIVDKAFDGLDGIVEAHGAEVNDIIIRGHNSIREVIERDGNEHNPSSALEVLSIIRRMLIEIRDLGQKVGAPIAERLELERRVNELGGSTAALFAGIASKAPEVKVKLGEFAEYAKAKSPEVSAKLGEYAQSAKDYAVPKASSLYESAKAQTPGIKDTLSTAAEKASAKSAMFPPKDS</sequence>
<feature type="domain" description="Large ribosomal subunit protein uL11 N-terminal" evidence="7">
    <location>
        <begin position="13"/>
        <end position="69"/>
    </location>
</feature>
<accession>A0A8H5BCI2</accession>
<evidence type="ECO:0000256" key="5">
    <source>
        <dbReference type="SAM" id="Phobius"/>
    </source>
</evidence>
<dbReference type="InterPro" id="IPR020784">
    <property type="entry name" value="Ribosomal_uL11_N"/>
</dbReference>
<dbReference type="PROSITE" id="PS00359">
    <property type="entry name" value="RIBOSOMAL_L11"/>
    <property type="match status" value="1"/>
</dbReference>
<proteinExistence type="inferred from homology"/>
<dbReference type="HAMAP" id="MF_00736">
    <property type="entry name" value="Ribosomal_uL11"/>
    <property type="match status" value="1"/>
</dbReference>
<dbReference type="Pfam" id="PF00298">
    <property type="entry name" value="Ribosomal_L11"/>
    <property type="match status" value="1"/>
</dbReference>
<keyword evidence="2 4" id="KW-0689">Ribosomal protein</keyword>
<dbReference type="Proteomes" id="UP000567179">
    <property type="component" value="Unassembled WGS sequence"/>
</dbReference>
<dbReference type="SMART" id="SM00649">
    <property type="entry name" value="RL11"/>
    <property type="match status" value="1"/>
</dbReference>
<dbReference type="OrthoDB" id="1478556at2759"/>
<dbReference type="GO" id="GO:0003735">
    <property type="term" value="F:structural constituent of ribosome"/>
    <property type="evidence" value="ECO:0007669"/>
    <property type="project" value="InterPro"/>
</dbReference>
<dbReference type="FunFam" id="3.30.1550.10:FF:000002">
    <property type="entry name" value="60S ribosomal protein L12"/>
    <property type="match status" value="1"/>
</dbReference>
<keyword evidence="5" id="KW-1133">Transmembrane helix</keyword>
<organism evidence="8 9">
    <name type="scientific">Psilocybe cf. subviscida</name>
    <dbReference type="NCBI Taxonomy" id="2480587"/>
    <lineage>
        <taxon>Eukaryota</taxon>
        <taxon>Fungi</taxon>
        <taxon>Dikarya</taxon>
        <taxon>Basidiomycota</taxon>
        <taxon>Agaricomycotina</taxon>
        <taxon>Agaricomycetes</taxon>
        <taxon>Agaricomycetidae</taxon>
        <taxon>Agaricales</taxon>
        <taxon>Agaricineae</taxon>
        <taxon>Strophariaceae</taxon>
        <taxon>Psilocybe</taxon>
    </lineage>
</organism>
<dbReference type="GO" id="GO:0002181">
    <property type="term" value="P:cytoplasmic translation"/>
    <property type="evidence" value="ECO:0007669"/>
    <property type="project" value="UniProtKB-ARBA"/>
</dbReference>
<name>A0A8H5BCI2_9AGAR</name>
<keyword evidence="3 4" id="KW-0687">Ribonucleoprotein</keyword>
<evidence type="ECO:0000256" key="3">
    <source>
        <dbReference type="ARBA" id="ARBA00023274"/>
    </source>
</evidence>
<protein>
    <recommendedName>
        <fullName evidence="10">60S ribosomal protein L12</fullName>
    </recommendedName>
</protein>
<dbReference type="EMBL" id="JAACJJ010000028">
    <property type="protein sequence ID" value="KAF5320747.1"/>
    <property type="molecule type" value="Genomic_DNA"/>
</dbReference>
<evidence type="ECO:0008006" key="10">
    <source>
        <dbReference type="Google" id="ProtNLM"/>
    </source>
</evidence>
<dbReference type="SUPFAM" id="SSF46906">
    <property type="entry name" value="Ribosomal protein L11, C-terminal domain"/>
    <property type="match status" value="1"/>
</dbReference>
<evidence type="ECO:0000259" key="6">
    <source>
        <dbReference type="Pfam" id="PF00298"/>
    </source>
</evidence>